<feature type="region of interest" description="Disordered" evidence="1">
    <location>
        <begin position="1"/>
        <end position="31"/>
    </location>
</feature>
<dbReference type="EMBL" id="LSRX01000851">
    <property type="protein sequence ID" value="OLP87634.1"/>
    <property type="molecule type" value="Genomic_DNA"/>
</dbReference>
<evidence type="ECO:0000313" key="2">
    <source>
        <dbReference type="EMBL" id="OLP87634.1"/>
    </source>
</evidence>
<evidence type="ECO:0000313" key="3">
    <source>
        <dbReference type="Proteomes" id="UP000186817"/>
    </source>
</evidence>
<dbReference type="AlphaFoldDB" id="A0A1Q9CXH4"/>
<protein>
    <submittedName>
        <fullName evidence="2">Uncharacterized protein</fullName>
    </submittedName>
</protein>
<keyword evidence="3" id="KW-1185">Reference proteome</keyword>
<sequence>MRKAGVQGAGEEAEEEEDEKDDEEADREGKVSPRELRLVALAWSPRVSRLLGATTPWAMCWHLHCGTAKDPGNFAYPLAAGAVFGSFAAGNMLGDSPPDEHIRLGVAVLSTSSVPKVLLSYAYRHLRLRRLGGSWPALGCGPATATQRQPACAVVQKPWLGHNSVSWSLMRHDLLLL</sequence>
<accession>A0A1Q9CXH4</accession>
<feature type="compositionally biased region" description="Acidic residues" evidence="1">
    <location>
        <begin position="11"/>
        <end position="26"/>
    </location>
</feature>
<proteinExistence type="predicted"/>
<organism evidence="2 3">
    <name type="scientific">Symbiodinium microadriaticum</name>
    <name type="common">Dinoflagellate</name>
    <name type="synonym">Zooxanthella microadriatica</name>
    <dbReference type="NCBI Taxonomy" id="2951"/>
    <lineage>
        <taxon>Eukaryota</taxon>
        <taxon>Sar</taxon>
        <taxon>Alveolata</taxon>
        <taxon>Dinophyceae</taxon>
        <taxon>Suessiales</taxon>
        <taxon>Symbiodiniaceae</taxon>
        <taxon>Symbiodinium</taxon>
    </lineage>
</organism>
<name>A0A1Q9CXH4_SYMMI</name>
<feature type="compositionally biased region" description="Low complexity" evidence="1">
    <location>
        <begin position="1"/>
        <end position="10"/>
    </location>
</feature>
<comment type="caution">
    <text evidence="2">The sequence shown here is derived from an EMBL/GenBank/DDBJ whole genome shotgun (WGS) entry which is preliminary data.</text>
</comment>
<dbReference type="Proteomes" id="UP000186817">
    <property type="component" value="Unassembled WGS sequence"/>
</dbReference>
<evidence type="ECO:0000256" key="1">
    <source>
        <dbReference type="SAM" id="MobiDB-lite"/>
    </source>
</evidence>
<reference evidence="2 3" key="1">
    <citation type="submission" date="2016-02" db="EMBL/GenBank/DDBJ databases">
        <title>Genome analysis of coral dinoflagellate symbionts highlights evolutionary adaptations to a symbiotic lifestyle.</title>
        <authorList>
            <person name="Aranda M."/>
            <person name="Li Y."/>
            <person name="Liew Y.J."/>
            <person name="Baumgarten S."/>
            <person name="Simakov O."/>
            <person name="Wilson M."/>
            <person name="Piel J."/>
            <person name="Ashoor H."/>
            <person name="Bougouffa S."/>
            <person name="Bajic V.B."/>
            <person name="Ryu T."/>
            <person name="Ravasi T."/>
            <person name="Bayer T."/>
            <person name="Micklem G."/>
            <person name="Kim H."/>
            <person name="Bhak J."/>
            <person name="Lajeunesse T.C."/>
            <person name="Voolstra C.R."/>
        </authorList>
    </citation>
    <scope>NUCLEOTIDE SEQUENCE [LARGE SCALE GENOMIC DNA]</scope>
    <source>
        <strain evidence="2 3">CCMP2467</strain>
    </source>
</reference>
<gene>
    <name evidence="2" type="ORF">AK812_SmicGene31121</name>
</gene>